<evidence type="ECO:0000256" key="1">
    <source>
        <dbReference type="ARBA" id="ARBA00005964"/>
    </source>
</evidence>
<comment type="similarity">
    <text evidence="1">Belongs to the type-B carboxylesterase/lipase family.</text>
</comment>
<name>A0A7R9LLC8_9ACAR</name>
<dbReference type="Proteomes" id="UP000759131">
    <property type="component" value="Unassembled WGS sequence"/>
</dbReference>
<feature type="non-terminal residue" evidence="2">
    <location>
        <position position="1"/>
    </location>
</feature>
<dbReference type="EMBL" id="CAJPIZ010027583">
    <property type="protein sequence ID" value="CAG2119289.1"/>
    <property type="molecule type" value="Genomic_DNA"/>
</dbReference>
<organism evidence="2">
    <name type="scientific">Medioppia subpectinata</name>
    <dbReference type="NCBI Taxonomy" id="1979941"/>
    <lineage>
        <taxon>Eukaryota</taxon>
        <taxon>Metazoa</taxon>
        <taxon>Ecdysozoa</taxon>
        <taxon>Arthropoda</taxon>
        <taxon>Chelicerata</taxon>
        <taxon>Arachnida</taxon>
        <taxon>Acari</taxon>
        <taxon>Acariformes</taxon>
        <taxon>Sarcoptiformes</taxon>
        <taxon>Oribatida</taxon>
        <taxon>Brachypylina</taxon>
        <taxon>Oppioidea</taxon>
        <taxon>Oppiidae</taxon>
        <taxon>Medioppia</taxon>
    </lineage>
</organism>
<accession>A0A7R9LLC8</accession>
<dbReference type="AlphaFoldDB" id="A0A7R9LLC8"/>
<protein>
    <submittedName>
        <fullName evidence="2">Uncharacterized protein</fullName>
    </submittedName>
</protein>
<dbReference type="EMBL" id="OC882158">
    <property type="protein sequence ID" value="CAD7642626.1"/>
    <property type="molecule type" value="Genomic_DNA"/>
</dbReference>
<dbReference type="Gene3D" id="3.40.50.1820">
    <property type="entry name" value="alpha/beta hydrolase"/>
    <property type="match status" value="1"/>
</dbReference>
<dbReference type="OrthoDB" id="3200163at2759"/>
<dbReference type="SUPFAM" id="SSF53474">
    <property type="entry name" value="alpha/beta-Hydrolases"/>
    <property type="match status" value="1"/>
</dbReference>
<dbReference type="InterPro" id="IPR051093">
    <property type="entry name" value="Neuroligin/BSAL"/>
</dbReference>
<keyword evidence="3" id="KW-1185">Reference proteome</keyword>
<evidence type="ECO:0000313" key="3">
    <source>
        <dbReference type="Proteomes" id="UP000759131"/>
    </source>
</evidence>
<gene>
    <name evidence="2" type="ORF">OSB1V03_LOCUS19238</name>
</gene>
<sequence length="122" mass="13521">ESPCIFSANEERLGIDGSRRDRILRTLVRNLFDFHQQSIFLTLINEYTDWSRAVEQPINILESMADILSDSLVVSPLIQTGDLHSGPPLTSSIAGAVDTTAGAGKTFFYIFTHQHPCVVTDI</sequence>
<proteinExistence type="inferred from homology"/>
<dbReference type="InterPro" id="IPR029058">
    <property type="entry name" value="AB_hydrolase_fold"/>
</dbReference>
<evidence type="ECO:0000313" key="2">
    <source>
        <dbReference type="EMBL" id="CAD7642626.1"/>
    </source>
</evidence>
<dbReference type="PANTHER" id="PTHR43903">
    <property type="entry name" value="NEUROLIGIN"/>
    <property type="match status" value="1"/>
</dbReference>
<reference evidence="2" key="1">
    <citation type="submission" date="2020-11" db="EMBL/GenBank/DDBJ databases">
        <authorList>
            <person name="Tran Van P."/>
        </authorList>
    </citation>
    <scope>NUCLEOTIDE SEQUENCE</scope>
</reference>